<dbReference type="KEGG" id="pco:PHACADRAFT_257205"/>
<feature type="non-terminal residue" evidence="1">
    <location>
        <position position="146"/>
    </location>
</feature>
<gene>
    <name evidence="1" type="ORF">PHACADRAFT_257205</name>
</gene>
<dbReference type="RefSeq" id="XP_007396425.1">
    <property type="nucleotide sequence ID" value="XM_007396363.1"/>
</dbReference>
<dbReference type="OrthoDB" id="435460at2759"/>
<accession>K5X030</accession>
<evidence type="ECO:0000313" key="2">
    <source>
        <dbReference type="Proteomes" id="UP000008370"/>
    </source>
</evidence>
<sequence>MSSEGQIFKRDGQPIKFFLAAGPTYVTEKAGLRPRDVKELATKIKAYGGRLVQDIREAEVWIASDTALRTYKRYCGNDPDHRAEGASFVLKCIKRKAFQAERRKKRVPMRGCPPGRRSRFTAEEDELLCRWIAQEIPDVNTKGRNG</sequence>
<dbReference type="HOGENOM" id="CLU_1781934_0_0_1"/>
<dbReference type="GeneID" id="18916788"/>
<evidence type="ECO:0000313" key="1">
    <source>
        <dbReference type="EMBL" id="EKM56127.1"/>
    </source>
</evidence>
<protein>
    <submittedName>
        <fullName evidence="1">Uncharacterized protein</fullName>
    </submittedName>
</protein>
<reference evidence="1 2" key="1">
    <citation type="journal article" date="2012" name="BMC Genomics">
        <title>Comparative genomics of the white-rot fungi, Phanerochaete carnosa and P. chrysosporium, to elucidate the genetic basis of the distinct wood types they colonize.</title>
        <authorList>
            <person name="Suzuki H."/>
            <person name="MacDonald J."/>
            <person name="Syed K."/>
            <person name="Salamov A."/>
            <person name="Hori C."/>
            <person name="Aerts A."/>
            <person name="Henrissat B."/>
            <person name="Wiebenga A."/>
            <person name="vanKuyk P.A."/>
            <person name="Barry K."/>
            <person name="Lindquist E."/>
            <person name="LaButti K."/>
            <person name="Lapidus A."/>
            <person name="Lucas S."/>
            <person name="Coutinho P."/>
            <person name="Gong Y."/>
            <person name="Samejima M."/>
            <person name="Mahadevan R."/>
            <person name="Abou-Zaid M."/>
            <person name="de Vries R.P."/>
            <person name="Igarashi K."/>
            <person name="Yadav J.S."/>
            <person name="Grigoriev I.V."/>
            <person name="Master E.R."/>
        </authorList>
    </citation>
    <scope>NUCLEOTIDE SEQUENCE [LARGE SCALE GENOMIC DNA]</scope>
    <source>
        <strain evidence="1 2">HHB-10118-sp</strain>
    </source>
</reference>
<proteinExistence type="predicted"/>
<organism evidence="1 2">
    <name type="scientific">Phanerochaete carnosa (strain HHB-10118-sp)</name>
    <name type="common">White-rot fungus</name>
    <name type="synonym">Peniophora carnosa</name>
    <dbReference type="NCBI Taxonomy" id="650164"/>
    <lineage>
        <taxon>Eukaryota</taxon>
        <taxon>Fungi</taxon>
        <taxon>Dikarya</taxon>
        <taxon>Basidiomycota</taxon>
        <taxon>Agaricomycotina</taxon>
        <taxon>Agaricomycetes</taxon>
        <taxon>Polyporales</taxon>
        <taxon>Phanerochaetaceae</taxon>
        <taxon>Phanerochaete</taxon>
    </lineage>
</organism>
<dbReference type="InParanoid" id="K5X030"/>
<name>K5X030_PHACS</name>
<dbReference type="EMBL" id="JH930472">
    <property type="protein sequence ID" value="EKM56127.1"/>
    <property type="molecule type" value="Genomic_DNA"/>
</dbReference>
<keyword evidence="2" id="KW-1185">Reference proteome</keyword>
<dbReference type="AlphaFoldDB" id="K5X030"/>
<dbReference type="Proteomes" id="UP000008370">
    <property type="component" value="Unassembled WGS sequence"/>
</dbReference>